<evidence type="ECO:0000313" key="2">
    <source>
        <dbReference type="Proteomes" id="UP000579523"/>
    </source>
</evidence>
<dbReference type="EMBL" id="JACHJI010000018">
    <property type="protein sequence ID" value="MBB4902646.1"/>
    <property type="molecule type" value="Genomic_DNA"/>
</dbReference>
<comment type="caution">
    <text evidence="1">The sequence shown here is derived from an EMBL/GenBank/DDBJ whole genome shotgun (WGS) entry which is preliminary data.</text>
</comment>
<organism evidence="1 2">
    <name type="scientific">Streptomyces griseomycini</name>
    <dbReference type="NCBI Taxonomy" id="66895"/>
    <lineage>
        <taxon>Bacteria</taxon>
        <taxon>Bacillati</taxon>
        <taxon>Actinomycetota</taxon>
        <taxon>Actinomycetes</taxon>
        <taxon>Kitasatosporales</taxon>
        <taxon>Streptomycetaceae</taxon>
        <taxon>Streptomyces</taxon>
    </lineage>
</organism>
<protein>
    <submittedName>
        <fullName evidence="1">Uncharacterized protein</fullName>
    </submittedName>
</protein>
<gene>
    <name evidence="1" type="ORF">FHS37_006743</name>
</gene>
<reference evidence="1 2" key="1">
    <citation type="submission" date="2020-08" db="EMBL/GenBank/DDBJ databases">
        <title>Genomic Encyclopedia of Type Strains, Phase III (KMG-III): the genomes of soil and plant-associated and newly described type strains.</title>
        <authorList>
            <person name="Whitman W."/>
        </authorList>
    </citation>
    <scope>NUCLEOTIDE SEQUENCE [LARGE SCALE GENOMIC DNA]</scope>
    <source>
        <strain evidence="1 2">CECT 3273</strain>
    </source>
</reference>
<keyword evidence="2" id="KW-1185">Reference proteome</keyword>
<name>A0A7W7PWH7_9ACTN</name>
<sequence length="46" mass="5074">MDARRLGVGLHLPQAFLTDAAADYLHDAERWPNGLDSDGTPTPPWQ</sequence>
<dbReference type="AlphaFoldDB" id="A0A7W7PWH7"/>
<dbReference type="Proteomes" id="UP000579523">
    <property type="component" value="Unassembled WGS sequence"/>
</dbReference>
<accession>A0A7W7PWH7</accession>
<proteinExistence type="predicted"/>
<evidence type="ECO:0000313" key="1">
    <source>
        <dbReference type="EMBL" id="MBB4902646.1"/>
    </source>
</evidence>